<dbReference type="AlphaFoldDB" id="A0A0D1MS98"/>
<comment type="caution">
    <text evidence="1">The sequence shown here is derived from an EMBL/GenBank/DDBJ whole genome shotgun (WGS) entry which is preliminary data.</text>
</comment>
<dbReference type="EMBL" id="JXTP01000006">
    <property type="protein sequence ID" value="KIU30196.1"/>
    <property type="molecule type" value="Genomic_DNA"/>
</dbReference>
<name>A0A0D1MS98_9SPHN</name>
<dbReference type="Proteomes" id="UP000033203">
    <property type="component" value="Unassembled WGS sequence"/>
</dbReference>
<sequence length="191" mass="18522">MKKAIYSSLSVLAFAIAVPAAAQTSGTVTGGAGIGIGVGGFTNGAIDTSAVSGTNNQALSVDVTRNISASSGSGFGGTMNISSLPAGSSYAVVGGVGTSGSSIAANIDAANNGTITTTSFNAGLYGGLTGGSAALNMQVMNFGQSTADFKLVSSFDATHSDQFNLTSTDWTMAGAAGATAFGFGSLGWDVD</sequence>
<accession>A0A0D1MS98</accession>
<protein>
    <submittedName>
        <fullName evidence="1">Uncharacterized protein</fullName>
    </submittedName>
</protein>
<organism evidence="1 2">
    <name type="scientific">Sphingomonas melonis</name>
    <dbReference type="NCBI Taxonomy" id="152682"/>
    <lineage>
        <taxon>Bacteria</taxon>
        <taxon>Pseudomonadati</taxon>
        <taxon>Pseudomonadota</taxon>
        <taxon>Alphaproteobacteria</taxon>
        <taxon>Sphingomonadales</taxon>
        <taxon>Sphingomonadaceae</taxon>
        <taxon>Sphingomonas</taxon>
    </lineage>
</organism>
<reference evidence="1 2" key="1">
    <citation type="submission" date="2015-01" db="EMBL/GenBank/DDBJ databases">
        <title>Genome of Sphingomonas taxi strain 30a.</title>
        <authorList>
            <person name="Eevers N."/>
            <person name="Van Hamme J."/>
            <person name="Bottos E."/>
            <person name="Weyens N."/>
            <person name="Vangronsveld J."/>
        </authorList>
    </citation>
    <scope>NUCLEOTIDE SEQUENCE [LARGE SCALE GENOMIC DNA]</scope>
    <source>
        <strain evidence="1 2">30a</strain>
    </source>
</reference>
<dbReference type="PATRIC" id="fig|1549858.7.peg.3769"/>
<proteinExistence type="predicted"/>
<gene>
    <name evidence="1" type="ORF">SR41_00760</name>
</gene>
<dbReference type="RefSeq" id="WP_017978008.1">
    <property type="nucleotide sequence ID" value="NZ_CP023705.1"/>
</dbReference>
<dbReference type="GeneID" id="93799580"/>
<evidence type="ECO:0000313" key="1">
    <source>
        <dbReference type="EMBL" id="KIU30196.1"/>
    </source>
</evidence>
<evidence type="ECO:0000313" key="2">
    <source>
        <dbReference type="Proteomes" id="UP000033203"/>
    </source>
</evidence>